<dbReference type="EMBL" id="BPLQ01003328">
    <property type="protein sequence ID" value="GIX99714.1"/>
    <property type="molecule type" value="Genomic_DNA"/>
</dbReference>
<evidence type="ECO:0000313" key="2">
    <source>
        <dbReference type="EMBL" id="GIX99714.1"/>
    </source>
</evidence>
<keyword evidence="3" id="KW-1185">Reference proteome</keyword>
<comment type="caution">
    <text evidence="2">The sequence shown here is derived from an EMBL/GenBank/DDBJ whole genome shotgun (WGS) entry which is preliminary data.</text>
</comment>
<feature type="region of interest" description="Disordered" evidence="1">
    <location>
        <begin position="44"/>
        <end position="77"/>
    </location>
</feature>
<gene>
    <name evidence="2" type="ORF">CDAR_509341</name>
</gene>
<organism evidence="2 3">
    <name type="scientific">Caerostris darwini</name>
    <dbReference type="NCBI Taxonomy" id="1538125"/>
    <lineage>
        <taxon>Eukaryota</taxon>
        <taxon>Metazoa</taxon>
        <taxon>Ecdysozoa</taxon>
        <taxon>Arthropoda</taxon>
        <taxon>Chelicerata</taxon>
        <taxon>Arachnida</taxon>
        <taxon>Araneae</taxon>
        <taxon>Araneomorphae</taxon>
        <taxon>Entelegynae</taxon>
        <taxon>Araneoidea</taxon>
        <taxon>Araneidae</taxon>
        <taxon>Caerostris</taxon>
    </lineage>
</organism>
<evidence type="ECO:0000256" key="1">
    <source>
        <dbReference type="SAM" id="MobiDB-lite"/>
    </source>
</evidence>
<dbReference type="AlphaFoldDB" id="A0AAV4PRH3"/>
<proteinExistence type="predicted"/>
<dbReference type="Proteomes" id="UP001054837">
    <property type="component" value="Unassembled WGS sequence"/>
</dbReference>
<name>A0AAV4PRH3_9ARAC</name>
<evidence type="ECO:0000313" key="3">
    <source>
        <dbReference type="Proteomes" id="UP001054837"/>
    </source>
</evidence>
<sequence>MTELLTPPFLLKSDKSFVWNAEVSRRVFSTVCVFYYQAMSEMDISTEGNGPSEDHREVLSPRQVEAMKNDNDKEKLSPEGMCRQISTALKEMDVIDTIVAQSLRSDLPQDYVQMNENLLKKRQFLAEW</sequence>
<feature type="non-terminal residue" evidence="2">
    <location>
        <position position="128"/>
    </location>
</feature>
<feature type="compositionally biased region" description="Basic and acidic residues" evidence="1">
    <location>
        <begin position="52"/>
        <end position="77"/>
    </location>
</feature>
<reference evidence="2 3" key="1">
    <citation type="submission" date="2021-06" db="EMBL/GenBank/DDBJ databases">
        <title>Caerostris darwini draft genome.</title>
        <authorList>
            <person name="Kono N."/>
            <person name="Arakawa K."/>
        </authorList>
    </citation>
    <scope>NUCLEOTIDE SEQUENCE [LARGE SCALE GENOMIC DNA]</scope>
</reference>
<accession>A0AAV4PRH3</accession>
<protein>
    <submittedName>
        <fullName evidence="2">Uncharacterized protein</fullName>
    </submittedName>
</protein>